<comment type="caution">
    <text evidence="1">The sequence shown here is derived from an EMBL/GenBank/DDBJ whole genome shotgun (WGS) entry which is preliminary data.</text>
</comment>
<dbReference type="EMBL" id="CAMPGE010003169">
    <property type="protein sequence ID" value="CAI2361993.1"/>
    <property type="molecule type" value="Genomic_DNA"/>
</dbReference>
<keyword evidence="2" id="KW-1185">Reference proteome</keyword>
<evidence type="ECO:0000313" key="2">
    <source>
        <dbReference type="Proteomes" id="UP001295684"/>
    </source>
</evidence>
<dbReference type="AlphaFoldDB" id="A0AAD1X3S5"/>
<organism evidence="1 2">
    <name type="scientific">Euplotes crassus</name>
    <dbReference type="NCBI Taxonomy" id="5936"/>
    <lineage>
        <taxon>Eukaryota</taxon>
        <taxon>Sar</taxon>
        <taxon>Alveolata</taxon>
        <taxon>Ciliophora</taxon>
        <taxon>Intramacronucleata</taxon>
        <taxon>Spirotrichea</taxon>
        <taxon>Hypotrichia</taxon>
        <taxon>Euplotida</taxon>
        <taxon>Euplotidae</taxon>
        <taxon>Moneuplotes</taxon>
    </lineage>
</organism>
<name>A0AAD1X3S5_EUPCR</name>
<gene>
    <name evidence="1" type="ORF">ECRASSUSDP1_LOCUS3310</name>
</gene>
<evidence type="ECO:0000313" key="1">
    <source>
        <dbReference type="EMBL" id="CAI2361993.1"/>
    </source>
</evidence>
<dbReference type="Proteomes" id="UP001295684">
    <property type="component" value="Unassembled WGS sequence"/>
</dbReference>
<sequence length="570" mass="65704">MELESYTEESKDSTLKAGTSSLLFSFSHCVNVLKYFGYIKQCQSMLLSLCRSTSEFWVENKEALLNALEFKSDRTTLKALEPSIDNYIKYFKSVSDPTVFYINDYIIELHGQNSIFKFCEFIRSFENRHLIKFKQILVYYDGKMTSDVLNSPYDVLKEYSLDTSCIQVEGINMLCLGREGLNVKYTQKLKLSIITQFSKFDYLDDPEFDPIKEIEQFCFNDSEFRSLDNLDYYAEIIPRSIKQSCRDINIKRFPSEEPMNEDTIRNISEGLTIIFPNFEKLTFDPCICLDTSHNPRNFLDFIEDGISLKSFSSDGSQLTMMNCNVFYKSKSVGEYQSFSTSRIEVGHFKNIPFSPKHLGKGFIAIPDCSILEINNIHSKNTQDLSKFHLFIRKLKNPKKSLKCKRLPPDNVYIESKEFGLIANEAALLSCRPTKCTVLRLYYSKASESKALFVALEKLEWDRFELSVSNLRVTYLLLTKLMAFKVTDLSLSVGQLDKGLEKIPLKAKNTLKSLILGCKSLQTLTVGSSSGFQQVKRTDKNFEMVLDRILGGKPDLEFKARFRLHEVVNYY</sequence>
<protein>
    <submittedName>
        <fullName evidence="1">Uncharacterized protein</fullName>
    </submittedName>
</protein>
<reference evidence="1" key="1">
    <citation type="submission" date="2023-07" db="EMBL/GenBank/DDBJ databases">
        <authorList>
            <consortium name="AG Swart"/>
            <person name="Singh M."/>
            <person name="Singh A."/>
            <person name="Seah K."/>
            <person name="Emmerich C."/>
        </authorList>
    </citation>
    <scope>NUCLEOTIDE SEQUENCE</scope>
    <source>
        <strain evidence="1">DP1</strain>
    </source>
</reference>
<accession>A0AAD1X3S5</accession>
<proteinExistence type="predicted"/>